<evidence type="ECO:0000259" key="3">
    <source>
        <dbReference type="Pfam" id="PF22659"/>
    </source>
</evidence>
<evidence type="ECO:0000256" key="1">
    <source>
        <dbReference type="SAM" id="MobiDB-lite"/>
    </source>
</evidence>
<dbReference type="EMBL" id="JYKN01002412">
    <property type="protein sequence ID" value="KKK16473.1"/>
    <property type="molecule type" value="Genomic_DNA"/>
</dbReference>
<dbReference type="AlphaFoldDB" id="A0A0F8UA65"/>
<sequence length="156" mass="17280">MASHPEPETSTISSVPGTGSVPTSSSHIRIARPSKDFASIEHFFVAGLGLKVLWRSGPAHEVEGGHQLLMLGWSDAAWHLELVLCTDDDILPSPTEEDLLVIYMDGPIDPLVVERLINAGGRRVQHSNEYWEKWGVTIQDPDGYLLVLCQRGWRNV</sequence>
<dbReference type="Proteomes" id="UP000034947">
    <property type="component" value="Unassembled WGS sequence"/>
</dbReference>
<evidence type="ECO:0000313" key="5">
    <source>
        <dbReference type="Proteomes" id="UP000034947"/>
    </source>
</evidence>
<dbReference type="OrthoDB" id="2338662at2759"/>
<dbReference type="InterPro" id="IPR058997">
    <property type="entry name" value="YycE-like_C"/>
</dbReference>
<gene>
    <name evidence="4" type="ORF">AOCH_004864</name>
</gene>
<dbReference type="Pfam" id="PF22659">
    <property type="entry name" value="YycE-like_C"/>
    <property type="match status" value="1"/>
</dbReference>
<evidence type="ECO:0000259" key="2">
    <source>
        <dbReference type="Pfam" id="PF22658"/>
    </source>
</evidence>
<feature type="domain" description="YycE-like N-terminal" evidence="2">
    <location>
        <begin position="28"/>
        <end position="82"/>
    </location>
</feature>
<comment type="caution">
    <text evidence="4">The sequence shown here is derived from an EMBL/GenBank/DDBJ whole genome shotgun (WGS) entry which is preliminary data.</text>
</comment>
<dbReference type="InterPro" id="IPR058998">
    <property type="entry name" value="YycE-like_N"/>
</dbReference>
<feature type="region of interest" description="Disordered" evidence="1">
    <location>
        <begin position="1"/>
        <end position="26"/>
    </location>
</feature>
<reference evidence="4 5" key="1">
    <citation type="submission" date="2015-02" db="EMBL/GenBank/DDBJ databases">
        <title>Draft Genome Sequences of Two Closely-Related Aflatoxigenic Aspergillus Species Obtained from the Cote d'Ivoire.</title>
        <authorList>
            <person name="Moore G.G."/>
            <person name="Beltz S.B."/>
            <person name="Mack B.M."/>
        </authorList>
    </citation>
    <scope>NUCLEOTIDE SEQUENCE [LARGE SCALE GENOMIC DNA]</scope>
    <source>
        <strain evidence="4 5">SRRC1432</strain>
    </source>
</reference>
<dbReference type="SUPFAM" id="SSF54593">
    <property type="entry name" value="Glyoxalase/Bleomycin resistance protein/Dihydroxybiphenyl dioxygenase"/>
    <property type="match status" value="1"/>
</dbReference>
<feature type="compositionally biased region" description="Polar residues" evidence="1">
    <location>
        <begin position="8"/>
        <end position="26"/>
    </location>
</feature>
<proteinExistence type="predicted"/>
<dbReference type="Gene3D" id="3.10.180.10">
    <property type="entry name" value="2,3-Dihydroxybiphenyl 1,2-Dioxygenase, domain 1"/>
    <property type="match status" value="1"/>
</dbReference>
<feature type="domain" description="YycE-like C-terminal" evidence="3">
    <location>
        <begin position="98"/>
        <end position="148"/>
    </location>
</feature>
<dbReference type="Pfam" id="PF22658">
    <property type="entry name" value="YycE-like_N"/>
    <property type="match status" value="1"/>
</dbReference>
<evidence type="ECO:0000313" key="4">
    <source>
        <dbReference type="EMBL" id="KKK16473.1"/>
    </source>
</evidence>
<name>A0A0F8UA65_9EURO</name>
<organism evidence="4 5">
    <name type="scientific">Aspergillus ochraceoroseus</name>
    <dbReference type="NCBI Taxonomy" id="138278"/>
    <lineage>
        <taxon>Eukaryota</taxon>
        <taxon>Fungi</taxon>
        <taxon>Dikarya</taxon>
        <taxon>Ascomycota</taxon>
        <taxon>Pezizomycotina</taxon>
        <taxon>Eurotiomycetes</taxon>
        <taxon>Eurotiomycetidae</taxon>
        <taxon>Eurotiales</taxon>
        <taxon>Aspergillaceae</taxon>
        <taxon>Aspergillus</taxon>
        <taxon>Aspergillus subgen. Nidulantes</taxon>
    </lineage>
</organism>
<protein>
    <submittedName>
        <fullName evidence="4">Glyoxalase family protein</fullName>
    </submittedName>
</protein>
<dbReference type="InterPro" id="IPR029068">
    <property type="entry name" value="Glyas_Bleomycin-R_OHBP_Dase"/>
</dbReference>
<accession>A0A0F8UA65</accession>
<keyword evidence="5" id="KW-1185">Reference proteome</keyword>
<dbReference type="VEuPathDB" id="FungiDB:P175DRAFT_0503844"/>